<reference evidence="1 2" key="1">
    <citation type="submission" date="2018-06" db="EMBL/GenBank/DDBJ databases">
        <title>Genomic Encyclopedia of Type Strains, Phase III (KMG-III): the genomes of soil and plant-associated and newly described type strains.</title>
        <authorList>
            <person name="Whitman W."/>
        </authorList>
    </citation>
    <scope>NUCLEOTIDE SEQUENCE [LARGE SCALE GENOMIC DNA]</scope>
    <source>
        <strain evidence="1 2">CGMCC 4.7090</strain>
    </source>
</reference>
<accession>A0A327Z368</accession>
<dbReference type="AlphaFoldDB" id="A0A327Z368"/>
<gene>
    <name evidence="1" type="ORF">B0I29_11913</name>
</gene>
<proteinExistence type="predicted"/>
<sequence length="227" mass="24737">MTSPPAPMENTPDVAAGTAPRPADVTLYWLPLGAGGHCIRLNGRIFEHLQARHEHRPVRDLYHSVLQVRLDAQRFVIEMTPVLGGGTADRGVVREGPVGSRLLRRSPLFRYEIRCWRDGTISDVAEVVAGPRTVSSDAVRAREVLRLAPLAPALVWGRDEARAGEMWNSNSLTAWLLAGSGHQMETIGPPVHGRAPGWDAGLTVAARRRGQLASQDAAVEFPGLRRS</sequence>
<name>A0A327Z368_9ACTN</name>
<comment type="caution">
    <text evidence="1">The sequence shown here is derived from an EMBL/GenBank/DDBJ whole genome shotgun (WGS) entry which is preliminary data.</text>
</comment>
<keyword evidence="2" id="KW-1185">Reference proteome</keyword>
<evidence type="ECO:0000313" key="2">
    <source>
        <dbReference type="Proteomes" id="UP000249341"/>
    </source>
</evidence>
<protein>
    <submittedName>
        <fullName evidence="1">Uncharacterized protein</fullName>
    </submittedName>
</protein>
<organism evidence="1 2">
    <name type="scientific">Actinoplanes lutulentus</name>
    <dbReference type="NCBI Taxonomy" id="1287878"/>
    <lineage>
        <taxon>Bacteria</taxon>
        <taxon>Bacillati</taxon>
        <taxon>Actinomycetota</taxon>
        <taxon>Actinomycetes</taxon>
        <taxon>Micromonosporales</taxon>
        <taxon>Micromonosporaceae</taxon>
        <taxon>Actinoplanes</taxon>
    </lineage>
</organism>
<evidence type="ECO:0000313" key="1">
    <source>
        <dbReference type="EMBL" id="RAK28676.1"/>
    </source>
</evidence>
<dbReference type="Proteomes" id="UP000249341">
    <property type="component" value="Unassembled WGS sequence"/>
</dbReference>
<dbReference type="EMBL" id="QLMJ01000019">
    <property type="protein sequence ID" value="RAK28676.1"/>
    <property type="molecule type" value="Genomic_DNA"/>
</dbReference>